<protein>
    <submittedName>
        <fullName evidence="1">Uncharacterized protein</fullName>
    </submittedName>
</protein>
<dbReference type="EMBL" id="CAJRGZ010000016">
    <property type="protein sequence ID" value="CAG5153130.1"/>
    <property type="molecule type" value="Genomic_DNA"/>
</dbReference>
<comment type="caution">
    <text evidence="1">The sequence shown here is derived from an EMBL/GenBank/DDBJ whole genome shotgun (WGS) entry which is preliminary data.</text>
</comment>
<name>A0A8J2MZQ1_9PLEO</name>
<organism evidence="1 2">
    <name type="scientific">Alternaria atra</name>
    <dbReference type="NCBI Taxonomy" id="119953"/>
    <lineage>
        <taxon>Eukaryota</taxon>
        <taxon>Fungi</taxon>
        <taxon>Dikarya</taxon>
        <taxon>Ascomycota</taxon>
        <taxon>Pezizomycotina</taxon>
        <taxon>Dothideomycetes</taxon>
        <taxon>Pleosporomycetidae</taxon>
        <taxon>Pleosporales</taxon>
        <taxon>Pleosporineae</taxon>
        <taxon>Pleosporaceae</taxon>
        <taxon>Alternaria</taxon>
        <taxon>Alternaria sect. Ulocladioides</taxon>
    </lineage>
</organism>
<keyword evidence="2" id="KW-1185">Reference proteome</keyword>
<dbReference type="AlphaFoldDB" id="A0A8J2MZQ1"/>
<dbReference type="GeneID" id="67014559"/>
<accession>A0A8J2MZQ1</accession>
<gene>
    <name evidence="1" type="ORF">ALTATR162_LOCUS3046</name>
</gene>
<evidence type="ECO:0000313" key="2">
    <source>
        <dbReference type="Proteomes" id="UP000676310"/>
    </source>
</evidence>
<evidence type="ECO:0000313" key="1">
    <source>
        <dbReference type="EMBL" id="CAG5153130.1"/>
    </source>
</evidence>
<reference evidence="1" key="1">
    <citation type="submission" date="2021-05" db="EMBL/GenBank/DDBJ databases">
        <authorList>
            <person name="Stam R."/>
        </authorList>
    </citation>
    <scope>NUCLEOTIDE SEQUENCE</scope>
    <source>
        <strain evidence="1">CS162</strain>
    </source>
</reference>
<dbReference type="RefSeq" id="XP_043166587.1">
    <property type="nucleotide sequence ID" value="XM_043310652.1"/>
</dbReference>
<sequence>MGVKDSDYAFIATEATQRRYMYLAAHLPSASLATAQLPYFEILDIEWLDVQFVSDAGKPNDLRNASMQANLAYGRNRGTLGFWMTEKWESSRAIGLYAHLVTVYDDKRNVSILVGRLTPHGHFKADDDWGTNTT</sequence>
<proteinExistence type="predicted"/>
<dbReference type="Proteomes" id="UP000676310">
    <property type="component" value="Unassembled WGS sequence"/>
</dbReference>
<dbReference type="OrthoDB" id="5378430at2759"/>